<proteinExistence type="predicted"/>
<evidence type="ECO:0000313" key="2">
    <source>
        <dbReference type="Proteomes" id="UP000800035"/>
    </source>
</evidence>
<evidence type="ECO:0000313" key="1">
    <source>
        <dbReference type="EMBL" id="KAF1959901.1"/>
    </source>
</evidence>
<protein>
    <submittedName>
        <fullName evidence="1">Uncharacterized protein</fullName>
    </submittedName>
</protein>
<sequence>MAENLHLTNLAVYVIANPEQDLIPFLQHTHVRNVRQTSADMAVSQGEQVAQEPLQVAALAAIIPLQQIQLTGLSVNDTHTASDAPVGDVELSEDPARHVPRMTTQQQTDVYPIKAHRRLPPGNGPPTLLYINTKAFIPLGDVTALSKSPAFSTHRTCGVQSRSRDTSAPLLTAPAESKVIPCDGSAYHLRLDKSIAVQPAPLMKLHLASGPCRYPEYCKA</sequence>
<keyword evidence="2" id="KW-1185">Reference proteome</keyword>
<reference evidence="1" key="1">
    <citation type="journal article" date="2020" name="Stud. Mycol.">
        <title>101 Dothideomycetes genomes: a test case for predicting lifestyles and emergence of pathogens.</title>
        <authorList>
            <person name="Haridas S."/>
            <person name="Albert R."/>
            <person name="Binder M."/>
            <person name="Bloem J."/>
            <person name="Labutti K."/>
            <person name="Salamov A."/>
            <person name="Andreopoulos B."/>
            <person name="Baker S."/>
            <person name="Barry K."/>
            <person name="Bills G."/>
            <person name="Bluhm B."/>
            <person name="Cannon C."/>
            <person name="Castanera R."/>
            <person name="Culley D."/>
            <person name="Daum C."/>
            <person name="Ezra D."/>
            <person name="Gonzalez J."/>
            <person name="Henrissat B."/>
            <person name="Kuo A."/>
            <person name="Liang C."/>
            <person name="Lipzen A."/>
            <person name="Lutzoni F."/>
            <person name="Magnuson J."/>
            <person name="Mondo S."/>
            <person name="Nolan M."/>
            <person name="Ohm R."/>
            <person name="Pangilinan J."/>
            <person name="Park H.-J."/>
            <person name="Ramirez L."/>
            <person name="Alfaro M."/>
            <person name="Sun H."/>
            <person name="Tritt A."/>
            <person name="Yoshinaga Y."/>
            <person name="Zwiers L.-H."/>
            <person name="Turgeon B."/>
            <person name="Goodwin S."/>
            <person name="Spatafora J."/>
            <person name="Crous P."/>
            <person name="Grigoriev I."/>
        </authorList>
    </citation>
    <scope>NUCLEOTIDE SEQUENCE</scope>
    <source>
        <strain evidence="1">CBS 675.92</strain>
    </source>
</reference>
<organism evidence="1 2">
    <name type="scientific">Byssothecium circinans</name>
    <dbReference type="NCBI Taxonomy" id="147558"/>
    <lineage>
        <taxon>Eukaryota</taxon>
        <taxon>Fungi</taxon>
        <taxon>Dikarya</taxon>
        <taxon>Ascomycota</taxon>
        <taxon>Pezizomycotina</taxon>
        <taxon>Dothideomycetes</taxon>
        <taxon>Pleosporomycetidae</taxon>
        <taxon>Pleosporales</taxon>
        <taxon>Massarineae</taxon>
        <taxon>Massarinaceae</taxon>
        <taxon>Byssothecium</taxon>
    </lineage>
</organism>
<accession>A0A6A5U4U7</accession>
<dbReference type="Proteomes" id="UP000800035">
    <property type="component" value="Unassembled WGS sequence"/>
</dbReference>
<dbReference type="AlphaFoldDB" id="A0A6A5U4U7"/>
<dbReference type="EMBL" id="ML976984">
    <property type="protein sequence ID" value="KAF1959901.1"/>
    <property type="molecule type" value="Genomic_DNA"/>
</dbReference>
<name>A0A6A5U4U7_9PLEO</name>
<gene>
    <name evidence="1" type="ORF">CC80DRAFT_312572</name>
</gene>